<gene>
    <name evidence="1" type="ORF">SLEP1_g14647</name>
</gene>
<name>A0AAV5IVC8_9ROSI</name>
<protein>
    <submittedName>
        <fullName evidence="1">Uncharacterized protein</fullName>
    </submittedName>
</protein>
<dbReference type="AlphaFoldDB" id="A0AAV5IVC8"/>
<accession>A0AAV5IVC8</accession>
<comment type="caution">
    <text evidence="1">The sequence shown here is derived from an EMBL/GenBank/DDBJ whole genome shotgun (WGS) entry which is preliminary data.</text>
</comment>
<reference evidence="1 2" key="1">
    <citation type="journal article" date="2021" name="Commun. Biol.">
        <title>The genome of Shorea leprosula (Dipterocarpaceae) highlights the ecological relevance of drought in aseasonal tropical rainforests.</title>
        <authorList>
            <person name="Ng K.K.S."/>
            <person name="Kobayashi M.J."/>
            <person name="Fawcett J.A."/>
            <person name="Hatakeyama M."/>
            <person name="Paape T."/>
            <person name="Ng C.H."/>
            <person name="Ang C.C."/>
            <person name="Tnah L.H."/>
            <person name="Lee C.T."/>
            <person name="Nishiyama T."/>
            <person name="Sese J."/>
            <person name="O'Brien M.J."/>
            <person name="Copetti D."/>
            <person name="Mohd Noor M.I."/>
            <person name="Ong R.C."/>
            <person name="Putra M."/>
            <person name="Sireger I.Z."/>
            <person name="Indrioko S."/>
            <person name="Kosugi Y."/>
            <person name="Izuno A."/>
            <person name="Isagi Y."/>
            <person name="Lee S.L."/>
            <person name="Shimizu K.K."/>
        </authorList>
    </citation>
    <scope>NUCLEOTIDE SEQUENCE [LARGE SCALE GENOMIC DNA]</scope>
    <source>
        <strain evidence="1">214</strain>
    </source>
</reference>
<dbReference type="EMBL" id="BPVZ01000018">
    <property type="protein sequence ID" value="GKV02184.1"/>
    <property type="molecule type" value="Genomic_DNA"/>
</dbReference>
<sequence>MPTPLCTLPSEPLASVHRISFLSSLPQPALYCARPCFLHQLCSAPAPALCTRSPALCLPCCAPLPAMMPLHARAIISTPRPCLPAHRASPPIPRLCTADCCSRHPCLTCRKDKEYRTNWHH</sequence>
<dbReference type="Proteomes" id="UP001054252">
    <property type="component" value="Unassembled WGS sequence"/>
</dbReference>
<evidence type="ECO:0000313" key="2">
    <source>
        <dbReference type="Proteomes" id="UP001054252"/>
    </source>
</evidence>
<proteinExistence type="predicted"/>
<evidence type="ECO:0000313" key="1">
    <source>
        <dbReference type="EMBL" id="GKV02184.1"/>
    </source>
</evidence>
<keyword evidence="2" id="KW-1185">Reference proteome</keyword>
<organism evidence="1 2">
    <name type="scientific">Rubroshorea leprosula</name>
    <dbReference type="NCBI Taxonomy" id="152421"/>
    <lineage>
        <taxon>Eukaryota</taxon>
        <taxon>Viridiplantae</taxon>
        <taxon>Streptophyta</taxon>
        <taxon>Embryophyta</taxon>
        <taxon>Tracheophyta</taxon>
        <taxon>Spermatophyta</taxon>
        <taxon>Magnoliopsida</taxon>
        <taxon>eudicotyledons</taxon>
        <taxon>Gunneridae</taxon>
        <taxon>Pentapetalae</taxon>
        <taxon>rosids</taxon>
        <taxon>malvids</taxon>
        <taxon>Malvales</taxon>
        <taxon>Dipterocarpaceae</taxon>
        <taxon>Rubroshorea</taxon>
    </lineage>
</organism>